<protein>
    <submittedName>
        <fullName evidence="1">Uncharacterized protein</fullName>
    </submittedName>
</protein>
<name>A0A7S4G791_9EUGL</name>
<dbReference type="AlphaFoldDB" id="A0A7S4G791"/>
<proteinExistence type="predicted"/>
<reference evidence="1" key="1">
    <citation type="submission" date="2021-01" db="EMBL/GenBank/DDBJ databases">
        <authorList>
            <person name="Corre E."/>
            <person name="Pelletier E."/>
            <person name="Niang G."/>
            <person name="Scheremetjew M."/>
            <person name="Finn R."/>
            <person name="Kale V."/>
            <person name="Holt S."/>
            <person name="Cochrane G."/>
            <person name="Meng A."/>
            <person name="Brown T."/>
            <person name="Cohen L."/>
        </authorList>
    </citation>
    <scope>NUCLEOTIDE SEQUENCE</scope>
    <source>
        <strain evidence="1">CCMP1594</strain>
    </source>
</reference>
<organism evidence="1">
    <name type="scientific">Eutreptiella gymnastica</name>
    <dbReference type="NCBI Taxonomy" id="73025"/>
    <lineage>
        <taxon>Eukaryota</taxon>
        <taxon>Discoba</taxon>
        <taxon>Euglenozoa</taxon>
        <taxon>Euglenida</taxon>
        <taxon>Spirocuta</taxon>
        <taxon>Euglenophyceae</taxon>
        <taxon>Eutreptiales</taxon>
        <taxon>Eutreptiaceae</taxon>
        <taxon>Eutreptiella</taxon>
    </lineage>
</organism>
<evidence type="ECO:0000313" key="1">
    <source>
        <dbReference type="EMBL" id="CAE0827624.1"/>
    </source>
</evidence>
<dbReference type="EMBL" id="HBJA01112642">
    <property type="protein sequence ID" value="CAE0827624.1"/>
    <property type="molecule type" value="Transcribed_RNA"/>
</dbReference>
<gene>
    <name evidence="1" type="ORF">EGYM00163_LOCUS38886</name>
</gene>
<sequence length="143" mass="15783">MEKGPTGGAFCLGQWEGPLGALTCKQCSRSVTDDKLLPINIVCGCCAQLGIRLLTSSLMERECEHQGSSGRGRHHTNSHSVDYRVAGVACAKRYMLLQTILNPLPHIWRKGEHPSNVTVREGLNAKVLQGWHICDNEGRRLHL</sequence>
<accession>A0A7S4G791</accession>